<evidence type="ECO:0000313" key="6">
    <source>
        <dbReference type="EMBL" id="NBC40438.1"/>
    </source>
</evidence>
<dbReference type="PROSITE" id="PS00092">
    <property type="entry name" value="N6_MTASE"/>
    <property type="match status" value="1"/>
</dbReference>
<dbReference type="AlphaFoldDB" id="A0A7X5BSR9"/>
<sequence length="272" mass="29821">MSCPSAITDVLSGRIQWCVVHGDSAQVLTALPRRSVDHVLCDPPFSPNVHLLQRRMLRGNSKRAGHEQVGFAPLGFEALTPELRRLCGMHFARVARRWVLVKCDAEGQQAWQAELERAGGRHVRVGIWHKLSAQPQLSGDRPAVAHEAFEIAHVRGERLRWHGGGLHAFWAHAIATDRNGTNSRIHTTQTPVALWLDLVSQFTDPGELVLDPFAGSGSLGVACLRLGRRYLGVERQAHYAESAHEWLAAENRGSTLAAARAGQLGLFSGGAR</sequence>
<feature type="domain" description="DNA methylase N-4/N-6" evidence="5">
    <location>
        <begin position="166"/>
        <end position="244"/>
    </location>
</feature>
<keyword evidence="3" id="KW-0808">Transferase</keyword>
<dbReference type="InterPro" id="IPR002941">
    <property type="entry name" value="DNA_methylase_N4/N6"/>
</dbReference>
<dbReference type="Proteomes" id="UP000537825">
    <property type="component" value="Unassembled WGS sequence"/>
</dbReference>
<evidence type="ECO:0000256" key="1">
    <source>
        <dbReference type="ARBA" id="ARBA00006594"/>
    </source>
</evidence>
<keyword evidence="7" id="KW-1185">Reference proteome</keyword>
<evidence type="ECO:0000256" key="2">
    <source>
        <dbReference type="ARBA" id="ARBA00022603"/>
    </source>
</evidence>
<comment type="caution">
    <text evidence="6">The sequence shown here is derived from an EMBL/GenBank/DDBJ whole genome shotgun (WGS) entry which is preliminary data.</text>
</comment>
<dbReference type="GO" id="GO:0003677">
    <property type="term" value="F:DNA binding"/>
    <property type="evidence" value="ECO:0007669"/>
    <property type="project" value="InterPro"/>
</dbReference>
<dbReference type="GO" id="GO:0008170">
    <property type="term" value="F:N-methyltransferase activity"/>
    <property type="evidence" value="ECO:0007669"/>
    <property type="project" value="InterPro"/>
</dbReference>
<organism evidence="6 7">
    <name type="scientific">Corallococcus exiguus</name>
    <dbReference type="NCBI Taxonomy" id="83462"/>
    <lineage>
        <taxon>Bacteria</taxon>
        <taxon>Pseudomonadati</taxon>
        <taxon>Myxococcota</taxon>
        <taxon>Myxococcia</taxon>
        <taxon>Myxococcales</taxon>
        <taxon>Cystobacterineae</taxon>
        <taxon>Myxococcaceae</taxon>
        <taxon>Corallococcus</taxon>
    </lineage>
</organism>
<dbReference type="GO" id="GO:0032259">
    <property type="term" value="P:methylation"/>
    <property type="evidence" value="ECO:0007669"/>
    <property type="project" value="UniProtKB-KW"/>
</dbReference>
<accession>A0A7X5BSR9</accession>
<dbReference type="RefSeq" id="WP_139923969.1">
    <property type="nucleotide sequence ID" value="NZ_CBCSLE010000319.1"/>
</dbReference>
<evidence type="ECO:0000259" key="5">
    <source>
        <dbReference type="Pfam" id="PF01555"/>
    </source>
</evidence>
<name>A0A7X5BSR9_9BACT</name>
<proteinExistence type="inferred from homology"/>
<keyword evidence="2" id="KW-0489">Methyltransferase</keyword>
<evidence type="ECO:0000256" key="3">
    <source>
        <dbReference type="ARBA" id="ARBA00022679"/>
    </source>
</evidence>
<dbReference type="InterPro" id="IPR002052">
    <property type="entry name" value="DNA_methylase_N6_adenine_CS"/>
</dbReference>
<reference evidence="6 7" key="1">
    <citation type="submission" date="2020-01" db="EMBL/GenBank/DDBJ databases">
        <title>The draft genome sequence of Corallococcus exiguus DSM 14696.</title>
        <authorList>
            <person name="Zhang X."/>
            <person name="Zhu H."/>
        </authorList>
    </citation>
    <scope>NUCLEOTIDE SEQUENCE [LARGE SCALE GENOMIC DNA]</scope>
    <source>
        <strain evidence="6 7">DSM 14696</strain>
    </source>
</reference>
<comment type="similarity">
    <text evidence="1 4">Belongs to the N(4)/N(6)-methyltransferase family.</text>
</comment>
<evidence type="ECO:0000313" key="7">
    <source>
        <dbReference type="Proteomes" id="UP000537825"/>
    </source>
</evidence>
<dbReference type="SUPFAM" id="SSF53335">
    <property type="entry name" value="S-adenosyl-L-methionine-dependent methyltransferases"/>
    <property type="match status" value="1"/>
</dbReference>
<dbReference type="EMBL" id="JAAAPK010000003">
    <property type="protein sequence ID" value="NBC40438.1"/>
    <property type="molecule type" value="Genomic_DNA"/>
</dbReference>
<dbReference type="InterPro" id="IPR001091">
    <property type="entry name" value="RM_Methyltransferase"/>
</dbReference>
<dbReference type="InterPro" id="IPR029063">
    <property type="entry name" value="SAM-dependent_MTases_sf"/>
</dbReference>
<dbReference type="PRINTS" id="PR00508">
    <property type="entry name" value="S21N4MTFRASE"/>
</dbReference>
<dbReference type="Gene3D" id="3.40.50.150">
    <property type="entry name" value="Vaccinia Virus protein VP39"/>
    <property type="match status" value="1"/>
</dbReference>
<dbReference type="Pfam" id="PF01555">
    <property type="entry name" value="N6_N4_Mtase"/>
    <property type="match status" value="1"/>
</dbReference>
<protein>
    <recommendedName>
        <fullName evidence="4">Methyltransferase</fullName>
        <ecNumber evidence="4">2.1.1.-</ecNumber>
    </recommendedName>
</protein>
<dbReference type="EC" id="2.1.1.-" evidence="4"/>
<gene>
    <name evidence="6" type="ORF">GTZ93_11435</name>
</gene>
<evidence type="ECO:0000256" key="4">
    <source>
        <dbReference type="RuleBase" id="RU362026"/>
    </source>
</evidence>